<dbReference type="GO" id="GO:0003677">
    <property type="term" value="F:DNA binding"/>
    <property type="evidence" value="ECO:0007669"/>
    <property type="project" value="InterPro"/>
</dbReference>
<keyword evidence="2" id="KW-0539">Nucleus</keyword>
<dbReference type="GO" id="GO:0006351">
    <property type="term" value="P:DNA-templated transcription"/>
    <property type="evidence" value="ECO:0007669"/>
    <property type="project" value="InterPro"/>
</dbReference>
<evidence type="ECO:0000256" key="1">
    <source>
        <dbReference type="ARBA" id="ARBA00004123"/>
    </source>
</evidence>
<protein>
    <recommendedName>
        <fullName evidence="5">Xylanolytic transcriptional activator regulatory domain-containing protein</fullName>
    </recommendedName>
</protein>
<dbReference type="GO" id="GO:0008270">
    <property type="term" value="F:zinc ion binding"/>
    <property type="evidence" value="ECO:0007669"/>
    <property type="project" value="InterPro"/>
</dbReference>
<keyword evidence="7" id="KW-1185">Reference proteome</keyword>
<comment type="subcellular location">
    <subcellularLocation>
        <location evidence="1">Nucleus</location>
    </subcellularLocation>
</comment>
<dbReference type="STRING" id="1047168.A0A0F4G8A4"/>
<accession>A0A0F4G8A4</accession>
<dbReference type="InterPro" id="IPR007219">
    <property type="entry name" value="XnlR_reg_dom"/>
</dbReference>
<feature type="coiled-coil region" evidence="3">
    <location>
        <begin position="68"/>
        <end position="95"/>
    </location>
</feature>
<evidence type="ECO:0000256" key="2">
    <source>
        <dbReference type="ARBA" id="ARBA00023242"/>
    </source>
</evidence>
<reference evidence="6 7" key="1">
    <citation type="submission" date="2015-03" db="EMBL/GenBank/DDBJ databases">
        <title>RNA-seq based gene annotation and comparative genomics of four Zymoseptoria species reveal species-specific pathogenicity related genes and transposable element activity.</title>
        <authorList>
            <person name="Grandaubert J."/>
            <person name="Bhattacharyya A."/>
            <person name="Stukenbrock E.H."/>
        </authorList>
    </citation>
    <scope>NUCLEOTIDE SEQUENCE [LARGE SCALE GENOMIC DNA]</scope>
    <source>
        <strain evidence="6 7">Zb18110</strain>
    </source>
</reference>
<dbReference type="SMART" id="SM00906">
    <property type="entry name" value="Fungal_trans"/>
    <property type="match status" value="1"/>
</dbReference>
<organism evidence="6 7">
    <name type="scientific">Zymoseptoria brevis</name>
    <dbReference type="NCBI Taxonomy" id="1047168"/>
    <lineage>
        <taxon>Eukaryota</taxon>
        <taxon>Fungi</taxon>
        <taxon>Dikarya</taxon>
        <taxon>Ascomycota</taxon>
        <taxon>Pezizomycotina</taxon>
        <taxon>Dothideomycetes</taxon>
        <taxon>Dothideomycetidae</taxon>
        <taxon>Mycosphaerellales</taxon>
        <taxon>Mycosphaerellaceae</taxon>
        <taxon>Zymoseptoria</taxon>
    </lineage>
</organism>
<proteinExistence type="predicted"/>
<name>A0A0F4G8A4_9PEZI</name>
<feature type="region of interest" description="Disordered" evidence="4">
    <location>
        <begin position="1"/>
        <end position="49"/>
    </location>
</feature>
<dbReference type="InterPro" id="IPR050613">
    <property type="entry name" value="Sec_Metabolite_Reg"/>
</dbReference>
<dbReference type="Pfam" id="PF04082">
    <property type="entry name" value="Fungal_trans"/>
    <property type="match status" value="1"/>
</dbReference>
<dbReference type="EMBL" id="LAFY01004247">
    <property type="protein sequence ID" value="KJX93591.1"/>
    <property type="molecule type" value="Genomic_DNA"/>
</dbReference>
<evidence type="ECO:0000313" key="7">
    <source>
        <dbReference type="Proteomes" id="UP000033647"/>
    </source>
</evidence>
<feature type="compositionally biased region" description="Acidic residues" evidence="4">
    <location>
        <begin position="29"/>
        <end position="38"/>
    </location>
</feature>
<dbReference type="PANTHER" id="PTHR31001:SF49">
    <property type="entry name" value="ZN(II)2CYS6 TRANSCRIPTION FACTOR (EUROFUNG)"/>
    <property type="match status" value="1"/>
</dbReference>
<dbReference type="AlphaFoldDB" id="A0A0F4G8A4"/>
<feature type="compositionally biased region" description="Basic and acidic residues" evidence="4">
    <location>
        <begin position="9"/>
        <end position="19"/>
    </location>
</feature>
<evidence type="ECO:0000259" key="5">
    <source>
        <dbReference type="SMART" id="SM00906"/>
    </source>
</evidence>
<evidence type="ECO:0000313" key="6">
    <source>
        <dbReference type="EMBL" id="KJX93591.1"/>
    </source>
</evidence>
<keyword evidence="3" id="KW-0175">Coiled coil</keyword>
<dbReference type="Proteomes" id="UP000033647">
    <property type="component" value="Unassembled WGS sequence"/>
</dbReference>
<comment type="caution">
    <text evidence="6">The sequence shown here is derived from an EMBL/GenBank/DDBJ whole genome shotgun (WGS) entry which is preliminary data.</text>
</comment>
<dbReference type="CDD" id="cd12148">
    <property type="entry name" value="fungal_TF_MHR"/>
    <property type="match status" value="1"/>
</dbReference>
<evidence type="ECO:0000256" key="4">
    <source>
        <dbReference type="SAM" id="MobiDB-lite"/>
    </source>
</evidence>
<feature type="domain" description="Xylanolytic transcriptional activator regulatory" evidence="5">
    <location>
        <begin position="268"/>
        <end position="342"/>
    </location>
</feature>
<dbReference type="PANTHER" id="PTHR31001">
    <property type="entry name" value="UNCHARACTERIZED TRANSCRIPTIONAL REGULATORY PROTEIN"/>
    <property type="match status" value="1"/>
</dbReference>
<dbReference type="GO" id="GO:0005634">
    <property type="term" value="C:nucleus"/>
    <property type="evidence" value="ECO:0007669"/>
    <property type="project" value="UniProtKB-SubCell"/>
</dbReference>
<evidence type="ECO:0000256" key="3">
    <source>
        <dbReference type="SAM" id="Coils"/>
    </source>
</evidence>
<sequence length="754" mass="83124">MNKQQGEGRSQEEERESSTEHTTGQPTPDETESPEQNEFDAPTKPFGELRIGKNGISYVGTSHWHAILNGISDLKRELEDDDEEEEEEDLQAEQTQYTRPFGIEPRDQSFGCTNTLRTPCKASTGMGFMLGNPESKTREQLIAAVPEKRVTDRLLSLWFNSPDPFKNIVHGPTFQGEYKQFCRDPRQTPTMWLGLLFSIVSLAASFGLRDGDPTTEAARKTLAEVNTYHGLAASAATLAEFASPKRYTIECLILYAAGLRSSNAMVNVWLMVGLIIRLALRMGYHRDADNYPAVSMFEGEMRRRCWASINMIDVLISFQLGLPSMVRTIVTDTKPPSNLLDRDFNVSTAVFPPCRSIDELTPCSYVRSKLKLTAVLAEAAELSHSTIPSSHEQTMDLDRRLDEAKAAIPPLLQMPDISELVTDPAEQLMCRFNLDLLYLKTRIALHRRWMETPFSDLTAPEQARGLGLSRQKAVDSALRVLQHHHTIYAATQMGGQLESVKWYMGSISTHDFLLAAMVICLELSQHIGSRAESMNKPGTRCPFRGSMIEELEKSQRIWTETSRARRGAGGKSSKGMFDETEKASRAMAVMLRKVKALPVEGEDVPIVPAVPGTQSALYSDPSSGTTFSPYTNPLTSSGVSPDLPFDLDPSLSPDDFAMINDMLSMPNAIDWDMFDQGVISATGIQGYDQTTGALDGMQNVGDGDAMMDFRPAAGNAIVGNGTGPGSGVLQDGWDLYPEVGIGEFGELTALWSEA</sequence>
<gene>
    <name evidence="6" type="ORF">TI39_contig4288g00001</name>
</gene>
<dbReference type="OrthoDB" id="9996127at2759"/>